<evidence type="ECO:0000256" key="4">
    <source>
        <dbReference type="ARBA" id="ARBA00023002"/>
    </source>
</evidence>
<evidence type="ECO:0000259" key="7">
    <source>
        <dbReference type="SMART" id="SM00829"/>
    </source>
</evidence>
<dbReference type="Pfam" id="PF08240">
    <property type="entry name" value="ADH_N"/>
    <property type="match status" value="1"/>
</dbReference>
<proteinExistence type="inferred from homology"/>
<dbReference type="InterPro" id="IPR011032">
    <property type="entry name" value="GroES-like_sf"/>
</dbReference>
<dbReference type="InterPro" id="IPR013149">
    <property type="entry name" value="ADH-like_C"/>
</dbReference>
<dbReference type="Proteomes" id="UP001500957">
    <property type="component" value="Unassembled WGS sequence"/>
</dbReference>
<keyword evidence="3 6" id="KW-0862">Zinc</keyword>
<evidence type="ECO:0000256" key="1">
    <source>
        <dbReference type="ARBA" id="ARBA00008072"/>
    </source>
</evidence>
<evidence type="ECO:0000256" key="5">
    <source>
        <dbReference type="ARBA" id="ARBA00023027"/>
    </source>
</evidence>
<dbReference type="Gene3D" id="3.90.180.10">
    <property type="entry name" value="Medium-chain alcohol dehydrogenases, catalytic domain"/>
    <property type="match status" value="1"/>
</dbReference>
<dbReference type="InterPro" id="IPR002328">
    <property type="entry name" value="ADH_Zn_CS"/>
</dbReference>
<dbReference type="PANTHER" id="PTHR43880">
    <property type="entry name" value="ALCOHOL DEHYDROGENASE"/>
    <property type="match status" value="1"/>
</dbReference>
<keyword evidence="9" id="KW-1185">Reference proteome</keyword>
<dbReference type="CDD" id="cd08279">
    <property type="entry name" value="Zn_ADH_class_III"/>
    <property type="match status" value="1"/>
</dbReference>
<reference evidence="9" key="1">
    <citation type="journal article" date="2019" name="Int. J. Syst. Evol. Microbiol.">
        <title>The Global Catalogue of Microorganisms (GCM) 10K type strain sequencing project: providing services to taxonomists for standard genome sequencing and annotation.</title>
        <authorList>
            <consortium name="The Broad Institute Genomics Platform"/>
            <consortium name="The Broad Institute Genome Sequencing Center for Infectious Disease"/>
            <person name="Wu L."/>
            <person name="Ma J."/>
        </authorList>
    </citation>
    <scope>NUCLEOTIDE SEQUENCE [LARGE SCALE GENOMIC DNA]</scope>
    <source>
        <strain evidence="9">JCM 10671</strain>
    </source>
</reference>
<sequence length="384" mass="38678">MAVRAAVCAQLEKPLEVRELVLEPPRAGEVAVRIAAAGICASDASVRNGALPSPLPIVLGHEAAGVVEAVGPGVETVTVGDRVAVAAMPQCGVCYRCTRGQPGLCEQGDGVLLTGALMDGTTRWRTADGVAVAQFVAAGTFAERVVVPAISVVGIGADMPFAPAALLGCAVLTGVGAALNTAAIRPGGTVAVIGCGSVGLMAIQGARIAGAERILAVDLVPEKLDLARRVGATDTLTAGEVDVLAAVKDLTAGRGTDTTIEAAGLQLTVDQAIRMTGKGGEVVLVGAGGPDVRINLPQFTGLVGSAKTLKGCLFGSADVHRDIPLLVEHYRTGALLLDELVTRSFSLDEINDGLAAVSAGEVVSAVVTFGPAPDGPSFETEERA</sequence>
<keyword evidence="4" id="KW-0560">Oxidoreductase</keyword>
<dbReference type="Gene3D" id="3.40.50.720">
    <property type="entry name" value="NAD(P)-binding Rossmann-like Domain"/>
    <property type="match status" value="1"/>
</dbReference>
<evidence type="ECO:0000256" key="3">
    <source>
        <dbReference type="ARBA" id="ARBA00022833"/>
    </source>
</evidence>
<dbReference type="InterPro" id="IPR013154">
    <property type="entry name" value="ADH-like_N"/>
</dbReference>
<dbReference type="PROSITE" id="PS00059">
    <property type="entry name" value="ADH_ZINC"/>
    <property type="match status" value="1"/>
</dbReference>
<accession>A0ABP3RXP1</accession>
<evidence type="ECO:0000256" key="2">
    <source>
        <dbReference type="ARBA" id="ARBA00022723"/>
    </source>
</evidence>
<evidence type="ECO:0000256" key="6">
    <source>
        <dbReference type="RuleBase" id="RU361277"/>
    </source>
</evidence>
<dbReference type="SUPFAM" id="SSF51735">
    <property type="entry name" value="NAD(P)-binding Rossmann-fold domains"/>
    <property type="match status" value="1"/>
</dbReference>
<dbReference type="PANTHER" id="PTHR43880:SF12">
    <property type="entry name" value="ALCOHOL DEHYDROGENASE CLASS-3"/>
    <property type="match status" value="1"/>
</dbReference>
<evidence type="ECO:0000313" key="8">
    <source>
        <dbReference type="EMBL" id="GAA0619921.1"/>
    </source>
</evidence>
<protein>
    <submittedName>
        <fullName evidence="8">Zinc-dependent alcohol dehydrogenase family protein</fullName>
    </submittedName>
</protein>
<dbReference type="Pfam" id="PF00107">
    <property type="entry name" value="ADH_zinc_N"/>
    <property type="match status" value="1"/>
</dbReference>
<evidence type="ECO:0000313" key="9">
    <source>
        <dbReference type="Proteomes" id="UP001500957"/>
    </source>
</evidence>
<comment type="caution">
    <text evidence="8">The sequence shown here is derived from an EMBL/GenBank/DDBJ whole genome shotgun (WGS) entry which is preliminary data.</text>
</comment>
<dbReference type="RefSeq" id="WP_344604801.1">
    <property type="nucleotide sequence ID" value="NZ_BAAAHE010000017.1"/>
</dbReference>
<gene>
    <name evidence="8" type="ORF">GCM10009547_23020</name>
</gene>
<keyword evidence="5" id="KW-0520">NAD</keyword>
<organism evidence="8 9">
    <name type="scientific">Sporichthya brevicatena</name>
    <dbReference type="NCBI Taxonomy" id="171442"/>
    <lineage>
        <taxon>Bacteria</taxon>
        <taxon>Bacillati</taxon>
        <taxon>Actinomycetota</taxon>
        <taxon>Actinomycetes</taxon>
        <taxon>Sporichthyales</taxon>
        <taxon>Sporichthyaceae</taxon>
        <taxon>Sporichthya</taxon>
    </lineage>
</organism>
<dbReference type="SMART" id="SM00829">
    <property type="entry name" value="PKS_ER"/>
    <property type="match status" value="1"/>
</dbReference>
<comment type="cofactor">
    <cofactor evidence="6">
        <name>Zn(2+)</name>
        <dbReference type="ChEBI" id="CHEBI:29105"/>
    </cofactor>
</comment>
<feature type="domain" description="Enoyl reductase (ER)" evidence="7">
    <location>
        <begin position="9"/>
        <end position="368"/>
    </location>
</feature>
<name>A0ABP3RXP1_9ACTN</name>
<dbReference type="SUPFAM" id="SSF50129">
    <property type="entry name" value="GroES-like"/>
    <property type="match status" value="2"/>
</dbReference>
<comment type="similarity">
    <text evidence="1 6">Belongs to the zinc-containing alcohol dehydrogenase family.</text>
</comment>
<keyword evidence="2 6" id="KW-0479">Metal-binding</keyword>
<dbReference type="EMBL" id="BAAAHE010000017">
    <property type="protein sequence ID" value="GAA0619921.1"/>
    <property type="molecule type" value="Genomic_DNA"/>
</dbReference>
<dbReference type="InterPro" id="IPR036291">
    <property type="entry name" value="NAD(P)-bd_dom_sf"/>
</dbReference>
<dbReference type="InterPro" id="IPR020843">
    <property type="entry name" value="ER"/>
</dbReference>